<dbReference type="PANTHER" id="PTHR46082:SF6">
    <property type="entry name" value="AAA+ ATPASE DOMAIN-CONTAINING PROTEIN-RELATED"/>
    <property type="match status" value="1"/>
</dbReference>
<feature type="domain" description="Protein kinase" evidence="4">
    <location>
        <begin position="61"/>
        <end position="355"/>
    </location>
</feature>
<accession>A0A4V1X9D4</accession>
<dbReference type="InterPro" id="IPR017441">
    <property type="entry name" value="Protein_kinase_ATP_BS"/>
</dbReference>
<dbReference type="Pfam" id="PF13374">
    <property type="entry name" value="TPR_10"/>
    <property type="match status" value="1"/>
</dbReference>
<dbReference type="InterPro" id="IPR011990">
    <property type="entry name" value="TPR-like_helical_dom_sf"/>
</dbReference>
<dbReference type="AlphaFoldDB" id="A0A4V1X9D4"/>
<dbReference type="PROSITE" id="PS00108">
    <property type="entry name" value="PROTEIN_KINASE_ST"/>
    <property type="match status" value="1"/>
</dbReference>
<dbReference type="GO" id="GO:0004672">
    <property type="term" value="F:protein kinase activity"/>
    <property type="evidence" value="ECO:0007669"/>
    <property type="project" value="InterPro"/>
</dbReference>
<gene>
    <name evidence="5" type="ORF">DL764_008053</name>
</gene>
<dbReference type="Pfam" id="PF00069">
    <property type="entry name" value="Pkinase"/>
    <property type="match status" value="1"/>
</dbReference>
<protein>
    <recommendedName>
        <fullName evidence="4">Protein kinase domain-containing protein</fullName>
    </recommendedName>
</protein>
<organism evidence="5 6">
    <name type="scientific">Monosporascus ibericus</name>
    <dbReference type="NCBI Taxonomy" id="155417"/>
    <lineage>
        <taxon>Eukaryota</taxon>
        <taxon>Fungi</taxon>
        <taxon>Dikarya</taxon>
        <taxon>Ascomycota</taxon>
        <taxon>Pezizomycotina</taxon>
        <taxon>Sordariomycetes</taxon>
        <taxon>Xylariomycetidae</taxon>
        <taxon>Xylariales</taxon>
        <taxon>Xylariales incertae sedis</taxon>
        <taxon>Monosporascus</taxon>
    </lineage>
</organism>
<reference evidence="5 6" key="1">
    <citation type="submission" date="2018-06" db="EMBL/GenBank/DDBJ databases">
        <title>Complete Genomes of Monosporascus.</title>
        <authorList>
            <person name="Robinson A.J."/>
            <person name="Natvig D.O."/>
        </authorList>
    </citation>
    <scope>NUCLEOTIDE SEQUENCE [LARGE SCALE GENOMIC DNA]</scope>
    <source>
        <strain evidence="5 6">CBS 110550</strain>
    </source>
</reference>
<dbReference type="InterPro" id="IPR000719">
    <property type="entry name" value="Prot_kinase_dom"/>
</dbReference>
<dbReference type="SUPFAM" id="SSF56112">
    <property type="entry name" value="Protein kinase-like (PK-like)"/>
    <property type="match status" value="1"/>
</dbReference>
<dbReference type="Gene3D" id="1.10.510.10">
    <property type="entry name" value="Transferase(Phosphotransferase) domain 1"/>
    <property type="match status" value="1"/>
</dbReference>
<evidence type="ECO:0000256" key="2">
    <source>
        <dbReference type="ARBA" id="ARBA00022840"/>
    </source>
</evidence>
<dbReference type="PROSITE" id="PS50011">
    <property type="entry name" value="PROTEIN_KINASE_DOM"/>
    <property type="match status" value="1"/>
</dbReference>
<dbReference type="PANTHER" id="PTHR46082">
    <property type="entry name" value="ATP/GTP-BINDING PROTEIN-RELATED"/>
    <property type="match status" value="1"/>
</dbReference>
<dbReference type="STRING" id="155417.A0A4V1X9D4"/>
<dbReference type="OrthoDB" id="626167at2759"/>
<evidence type="ECO:0000313" key="5">
    <source>
        <dbReference type="EMBL" id="RYO93033.1"/>
    </source>
</evidence>
<keyword evidence="2 3" id="KW-0067">ATP-binding</keyword>
<dbReference type="Pfam" id="PF13424">
    <property type="entry name" value="TPR_12"/>
    <property type="match status" value="1"/>
</dbReference>
<sequence length="787" mass="87980">MTSTQAVGYGHIDNTRSSFGHTIFPFSDAPAPKKISARFNFISFLAVSQRLEVPLLHVTWDPSRQLVGAGHSGQIAEAPLSLESSFAFKRIGSDDKIDDAGAEIFHPLINEVAILRHQHIEGHPNVPELEGVCWDITPSKGSSSSGTVTTGRVNEFNVWPVLVFEKSQYGDLYQFSQSPEGRELTLSDRLKICMDVGNAVAVLQTNHIIHGDVKPQNVLVYASQQPGVLSMAKLIDFGFASWCGDANDRVTLPRSWPWYAPECDEYPQLTPLEGQKTDRTTYSRALEGANSPLEILASLKSHQLLPRLAYELVAEEPSIQARSKQMLQQFFSGSLAYDSTSRHPNMKAALAHLDIEEARRTSYPSANYLSYADRMRRQAGKRVDVIQMPPATDADFNICMSLHFLYSSDYRLRVHVARCLQEIVDSDPASTSLSHQLALCNRLGFGGMSTCQNNSSGKSDYPLGIGIDSAPDKEIQASLDYISSSGKDQFVIFGTFYALSEALRFNNDLPLVDIYRRDNVLEAAENAMRFELRHVENVLGPDHWITLLLMTDLASIVGAQKRDRDAEELEVDLVHRSSRAFGRRHGDTLDCMSRLVWRYMRDGRLKQAEELALEVVNTRVELYSKHDPISIARASDLGWIYVHQGRLKEAEDVFAELVALDDSEPGTEFPSTLKSMEDLAFVYERQHRFQEAEHVLLRVISGRQKVFGREDPGTLATLRSLESMYRQQGREDKADALLSGRRHGDPHFTVDSQRGAVLAATYNVAAISSVVRALVPQQYSAEEGLRR</sequence>
<comment type="caution">
    <text evidence="5">The sequence shown here is derived from an EMBL/GenBank/DDBJ whole genome shotgun (WGS) entry which is preliminary data.</text>
</comment>
<evidence type="ECO:0000259" key="4">
    <source>
        <dbReference type="PROSITE" id="PS50011"/>
    </source>
</evidence>
<dbReference type="Proteomes" id="UP000293360">
    <property type="component" value="Unassembled WGS sequence"/>
</dbReference>
<dbReference type="InterPro" id="IPR011009">
    <property type="entry name" value="Kinase-like_dom_sf"/>
</dbReference>
<dbReference type="Gene3D" id="1.25.40.10">
    <property type="entry name" value="Tetratricopeptide repeat domain"/>
    <property type="match status" value="1"/>
</dbReference>
<dbReference type="SMART" id="SM00220">
    <property type="entry name" value="S_TKc"/>
    <property type="match status" value="1"/>
</dbReference>
<evidence type="ECO:0000313" key="6">
    <source>
        <dbReference type="Proteomes" id="UP000293360"/>
    </source>
</evidence>
<feature type="binding site" evidence="3">
    <location>
        <position position="89"/>
    </location>
    <ligand>
        <name>ATP</name>
        <dbReference type="ChEBI" id="CHEBI:30616"/>
    </ligand>
</feature>
<dbReference type="SUPFAM" id="SSF48452">
    <property type="entry name" value="TPR-like"/>
    <property type="match status" value="1"/>
</dbReference>
<name>A0A4V1X9D4_9PEZI</name>
<proteinExistence type="predicted"/>
<dbReference type="GO" id="GO:0005524">
    <property type="term" value="F:ATP binding"/>
    <property type="evidence" value="ECO:0007669"/>
    <property type="project" value="UniProtKB-UniRule"/>
</dbReference>
<dbReference type="PROSITE" id="PS00107">
    <property type="entry name" value="PROTEIN_KINASE_ATP"/>
    <property type="match status" value="1"/>
</dbReference>
<keyword evidence="1 3" id="KW-0547">Nucleotide-binding</keyword>
<keyword evidence="6" id="KW-1185">Reference proteome</keyword>
<evidence type="ECO:0000256" key="3">
    <source>
        <dbReference type="PROSITE-ProRule" id="PRU10141"/>
    </source>
</evidence>
<evidence type="ECO:0000256" key="1">
    <source>
        <dbReference type="ARBA" id="ARBA00022741"/>
    </source>
</evidence>
<dbReference type="InterPro" id="IPR053137">
    <property type="entry name" value="NLR-like"/>
</dbReference>
<dbReference type="InterPro" id="IPR008271">
    <property type="entry name" value="Ser/Thr_kinase_AS"/>
</dbReference>
<dbReference type="EMBL" id="QJNU01000597">
    <property type="protein sequence ID" value="RYO93033.1"/>
    <property type="molecule type" value="Genomic_DNA"/>
</dbReference>